<keyword evidence="3" id="KW-0677">Repeat</keyword>
<dbReference type="InterPro" id="IPR018247">
    <property type="entry name" value="EF_Hand_1_Ca_BS"/>
</dbReference>
<dbReference type="FunFam" id="3.10.580.10:FF:000006">
    <property type="entry name" value="DUF21 and CBS domain protein"/>
    <property type="match status" value="1"/>
</dbReference>
<reference evidence="10 11" key="1">
    <citation type="journal article" date="2018" name="MBio">
        <title>Comparative Genomics Reveals the Core Gene Toolbox for the Fungus-Insect Symbiosis.</title>
        <authorList>
            <person name="Wang Y."/>
            <person name="Stata M."/>
            <person name="Wang W."/>
            <person name="Stajich J.E."/>
            <person name="White M.M."/>
            <person name="Moncalvo J.M."/>
        </authorList>
    </citation>
    <scope>NUCLEOTIDE SEQUENCE [LARGE SCALE GENOMIC DNA]</scope>
    <source>
        <strain evidence="10 11">SWE-8-4</strain>
    </source>
</reference>
<dbReference type="GO" id="GO:0005737">
    <property type="term" value="C:cytoplasm"/>
    <property type="evidence" value="ECO:0007669"/>
    <property type="project" value="TreeGrafter"/>
</dbReference>
<dbReference type="PROSITE" id="PS51846">
    <property type="entry name" value="CNNM"/>
    <property type="match status" value="1"/>
</dbReference>
<dbReference type="InterPro" id="IPR046342">
    <property type="entry name" value="CBS_dom_sf"/>
</dbReference>
<dbReference type="GO" id="GO:0030026">
    <property type="term" value="P:intracellular manganese ion homeostasis"/>
    <property type="evidence" value="ECO:0007669"/>
    <property type="project" value="TreeGrafter"/>
</dbReference>
<feature type="region of interest" description="Disordered" evidence="7">
    <location>
        <begin position="429"/>
        <end position="455"/>
    </location>
</feature>
<dbReference type="SUPFAM" id="SSF54631">
    <property type="entry name" value="CBS-domain pair"/>
    <property type="match status" value="1"/>
</dbReference>
<keyword evidence="5 6" id="KW-0472">Membrane</keyword>
<name>A0A2T9YG07_9FUNG</name>
<dbReference type="STRING" id="133385.A0A2T9YG07"/>
<proteinExistence type="predicted"/>
<evidence type="ECO:0000256" key="7">
    <source>
        <dbReference type="SAM" id="MobiDB-lite"/>
    </source>
</evidence>
<sequence>MSLNLTNLEILSRSGTERQKILAKRIMPIRKKGHLLLVTLLLGNTVVNESLPILFDSIFGGGLKAIVISTFLIFVFGEIIPQSLCTRYSLEIGGFFAYPLQVIQFIMFPIAYPISKLLDFLLGADRRIMYRKAELKELVALNDTSHGGDLSLDEVTIINGALGLSEKLVVDVMTDLKNTFMLSIDDILDSILLKIIINKGHSRIPIYENYRENIIGVLLVKSLVLVNPDQNLSVRDVQIHHIPWVSPEISLFDLLNAFQEGRSHMAVVSKNSEKIDLNTPNLVVTSLPKLHSNDKSVNGKKESISSHTILFTSSSDTLTRHIEPIGIVTLEDIIEELIQEEIIDETDVFIDIRNRIKVSRISVDQRNHIRSNRVSISENSQSGLLSAGLNPKEEKVSRQKIYIRRSPSTQNISFLSVKNSNAKIDIRNKPSSSLIESSDAKLNNPKSYQSFHSQK</sequence>
<feature type="transmembrane region" description="Helical" evidence="8">
    <location>
        <begin position="58"/>
        <end position="80"/>
    </location>
</feature>
<gene>
    <name evidence="10" type="ORF">BB561_004508</name>
</gene>
<evidence type="ECO:0000313" key="10">
    <source>
        <dbReference type="EMBL" id="PVU91214.1"/>
    </source>
</evidence>
<evidence type="ECO:0000256" key="1">
    <source>
        <dbReference type="ARBA" id="ARBA00004141"/>
    </source>
</evidence>
<dbReference type="AlphaFoldDB" id="A0A2T9YG07"/>
<dbReference type="OrthoDB" id="5353557at2759"/>
<evidence type="ECO:0000256" key="3">
    <source>
        <dbReference type="ARBA" id="ARBA00022737"/>
    </source>
</evidence>
<feature type="transmembrane region" description="Helical" evidence="8">
    <location>
        <begin position="92"/>
        <end position="112"/>
    </location>
</feature>
<protein>
    <recommendedName>
        <fullName evidence="9">CNNM transmembrane domain-containing protein</fullName>
    </recommendedName>
</protein>
<dbReference type="Pfam" id="PF01595">
    <property type="entry name" value="CNNM"/>
    <property type="match status" value="1"/>
</dbReference>
<evidence type="ECO:0000313" key="11">
    <source>
        <dbReference type="Proteomes" id="UP000245383"/>
    </source>
</evidence>
<organism evidence="10 11">
    <name type="scientific">Smittium simulii</name>
    <dbReference type="NCBI Taxonomy" id="133385"/>
    <lineage>
        <taxon>Eukaryota</taxon>
        <taxon>Fungi</taxon>
        <taxon>Fungi incertae sedis</taxon>
        <taxon>Zoopagomycota</taxon>
        <taxon>Kickxellomycotina</taxon>
        <taxon>Harpellomycetes</taxon>
        <taxon>Harpellales</taxon>
        <taxon>Legeriomycetaceae</taxon>
        <taxon>Smittium</taxon>
    </lineage>
</organism>
<comment type="caution">
    <text evidence="10">The sequence shown here is derived from an EMBL/GenBank/DDBJ whole genome shotgun (WGS) entry which is preliminary data.</text>
</comment>
<evidence type="ECO:0000259" key="9">
    <source>
        <dbReference type="PROSITE" id="PS51846"/>
    </source>
</evidence>
<dbReference type="GO" id="GO:0010960">
    <property type="term" value="P:magnesium ion homeostasis"/>
    <property type="evidence" value="ECO:0007669"/>
    <property type="project" value="InterPro"/>
</dbReference>
<dbReference type="InterPro" id="IPR002550">
    <property type="entry name" value="CNNM"/>
</dbReference>
<dbReference type="EMBL" id="MBFR01000214">
    <property type="protein sequence ID" value="PVU91214.1"/>
    <property type="molecule type" value="Genomic_DNA"/>
</dbReference>
<dbReference type="PROSITE" id="PS00018">
    <property type="entry name" value="EF_HAND_1"/>
    <property type="match status" value="1"/>
</dbReference>
<keyword evidence="11" id="KW-1185">Reference proteome</keyword>
<evidence type="ECO:0000256" key="2">
    <source>
        <dbReference type="ARBA" id="ARBA00022692"/>
    </source>
</evidence>
<dbReference type="Proteomes" id="UP000245383">
    <property type="component" value="Unassembled WGS sequence"/>
</dbReference>
<dbReference type="PANTHER" id="PTHR12064">
    <property type="entry name" value="METAL TRANSPORTER CNNM"/>
    <property type="match status" value="1"/>
</dbReference>
<evidence type="ECO:0000256" key="6">
    <source>
        <dbReference type="PROSITE-ProRule" id="PRU01193"/>
    </source>
</evidence>
<dbReference type="PANTHER" id="PTHR12064:SF97">
    <property type="entry name" value="METAL TRANSPORTER CNNM-5"/>
    <property type="match status" value="1"/>
</dbReference>
<keyword evidence="2 6" id="KW-0812">Transmembrane</keyword>
<keyword evidence="4 6" id="KW-1133">Transmembrane helix</keyword>
<feature type="domain" description="CNNM transmembrane" evidence="9">
    <location>
        <begin position="1"/>
        <end position="154"/>
    </location>
</feature>
<dbReference type="GO" id="GO:0016020">
    <property type="term" value="C:membrane"/>
    <property type="evidence" value="ECO:0007669"/>
    <property type="project" value="UniProtKB-SubCell"/>
</dbReference>
<evidence type="ECO:0000256" key="4">
    <source>
        <dbReference type="ARBA" id="ARBA00022989"/>
    </source>
</evidence>
<dbReference type="Gene3D" id="3.10.580.10">
    <property type="entry name" value="CBS-domain"/>
    <property type="match status" value="2"/>
</dbReference>
<comment type="subcellular location">
    <subcellularLocation>
        <location evidence="1">Membrane</location>
        <topology evidence="1">Multi-pass membrane protein</topology>
    </subcellularLocation>
</comment>
<evidence type="ECO:0000256" key="8">
    <source>
        <dbReference type="SAM" id="Phobius"/>
    </source>
</evidence>
<dbReference type="InterPro" id="IPR045095">
    <property type="entry name" value="ACDP"/>
</dbReference>
<evidence type="ECO:0000256" key="5">
    <source>
        <dbReference type="ARBA" id="ARBA00023136"/>
    </source>
</evidence>
<accession>A0A2T9YG07</accession>